<organism evidence="1 2">
    <name type="scientific">Uliginosibacterium flavum</name>
    <dbReference type="NCBI Taxonomy" id="1396831"/>
    <lineage>
        <taxon>Bacteria</taxon>
        <taxon>Pseudomonadati</taxon>
        <taxon>Pseudomonadota</taxon>
        <taxon>Betaproteobacteria</taxon>
        <taxon>Rhodocyclales</taxon>
        <taxon>Zoogloeaceae</taxon>
        <taxon>Uliginosibacterium</taxon>
    </lineage>
</organism>
<evidence type="ECO:0000313" key="2">
    <source>
        <dbReference type="Proteomes" id="UP001549691"/>
    </source>
</evidence>
<proteinExistence type="predicted"/>
<keyword evidence="2" id="KW-1185">Reference proteome</keyword>
<reference evidence="1 2" key="1">
    <citation type="submission" date="2024-07" db="EMBL/GenBank/DDBJ databases">
        <title>Uliginosibacterium flavum JJ3220;KACC:17644.</title>
        <authorList>
            <person name="Kim M.K."/>
        </authorList>
    </citation>
    <scope>NUCLEOTIDE SEQUENCE [LARGE SCALE GENOMIC DNA]</scope>
    <source>
        <strain evidence="1 2">KACC:17644</strain>
    </source>
</reference>
<evidence type="ECO:0000313" key="1">
    <source>
        <dbReference type="EMBL" id="MET7014460.1"/>
    </source>
</evidence>
<comment type="caution">
    <text evidence="1">The sequence shown here is derived from an EMBL/GenBank/DDBJ whole genome shotgun (WGS) entry which is preliminary data.</text>
</comment>
<dbReference type="RefSeq" id="WP_354600923.1">
    <property type="nucleotide sequence ID" value="NZ_JBEWZI010000009.1"/>
</dbReference>
<gene>
    <name evidence="1" type="ORF">ABXR19_09685</name>
</gene>
<sequence length="136" mass="15140">MSFLQSPKLVILSVAAATACLCVFSWEFGRRVGIKEAMQDSFYGHKLHADQELSALHNLKKNDIKAIRSNLEPALGLSVAMLATEESLALMAEKTRSDITQTLIKIKSYRKLNPYPDADPAYAAFVDEKLKWVPAQ</sequence>
<dbReference type="Proteomes" id="UP001549691">
    <property type="component" value="Unassembled WGS sequence"/>
</dbReference>
<dbReference type="EMBL" id="JBEWZI010000009">
    <property type="protein sequence ID" value="MET7014460.1"/>
    <property type="molecule type" value="Genomic_DNA"/>
</dbReference>
<name>A0ABV2TLP4_9RHOO</name>
<accession>A0ABV2TLP4</accession>
<protein>
    <submittedName>
        <fullName evidence="1">Uncharacterized protein</fullName>
    </submittedName>
</protein>